<organism evidence="4 5">
    <name type="scientific">Propioniciclava soli</name>
    <dbReference type="NCBI Taxonomy" id="2775081"/>
    <lineage>
        <taxon>Bacteria</taxon>
        <taxon>Bacillati</taxon>
        <taxon>Actinomycetota</taxon>
        <taxon>Actinomycetes</taxon>
        <taxon>Propionibacteriales</taxon>
        <taxon>Propionibacteriaceae</taxon>
        <taxon>Propioniciclava</taxon>
    </lineage>
</organism>
<feature type="compositionally biased region" description="Low complexity" evidence="2">
    <location>
        <begin position="94"/>
        <end position="106"/>
    </location>
</feature>
<dbReference type="PANTHER" id="PTHR45266">
    <property type="entry name" value="OXALOACETATE DECARBOXYLASE ALPHA CHAIN"/>
    <property type="match status" value="1"/>
</dbReference>
<feature type="compositionally biased region" description="Low complexity" evidence="2">
    <location>
        <begin position="65"/>
        <end position="76"/>
    </location>
</feature>
<proteinExistence type="predicted"/>
<evidence type="ECO:0000256" key="2">
    <source>
        <dbReference type="SAM" id="MobiDB-lite"/>
    </source>
</evidence>
<dbReference type="InterPro" id="IPR001882">
    <property type="entry name" value="Biotin_BS"/>
</dbReference>
<dbReference type="RefSeq" id="WP_342371950.1">
    <property type="nucleotide sequence ID" value="NZ_CP115965.1"/>
</dbReference>
<accession>A0ABZ3C5Q6</accession>
<evidence type="ECO:0000256" key="1">
    <source>
        <dbReference type="ARBA" id="ARBA00023267"/>
    </source>
</evidence>
<name>A0ABZ3C5Q6_9ACTN</name>
<evidence type="ECO:0000313" key="4">
    <source>
        <dbReference type="EMBL" id="WZW97602.1"/>
    </source>
</evidence>
<dbReference type="PROSITE" id="PS50968">
    <property type="entry name" value="BIOTINYL_LIPOYL"/>
    <property type="match status" value="1"/>
</dbReference>
<keyword evidence="1" id="KW-0092">Biotin</keyword>
<dbReference type="InterPro" id="IPR011053">
    <property type="entry name" value="Single_hybrid_motif"/>
</dbReference>
<dbReference type="InterPro" id="IPR000089">
    <property type="entry name" value="Biotin_lipoyl"/>
</dbReference>
<dbReference type="Gene3D" id="2.40.50.100">
    <property type="match status" value="1"/>
</dbReference>
<evidence type="ECO:0000313" key="5">
    <source>
        <dbReference type="Proteomes" id="UP001434337"/>
    </source>
</evidence>
<dbReference type="Proteomes" id="UP001434337">
    <property type="component" value="Chromosome"/>
</dbReference>
<feature type="region of interest" description="Disordered" evidence="2">
    <location>
        <begin position="48"/>
        <end position="120"/>
    </location>
</feature>
<dbReference type="PANTHER" id="PTHR45266:SF3">
    <property type="entry name" value="OXALOACETATE DECARBOXYLASE ALPHA CHAIN"/>
    <property type="match status" value="1"/>
</dbReference>
<dbReference type="CDD" id="cd06850">
    <property type="entry name" value="biotinyl_domain"/>
    <property type="match status" value="1"/>
</dbReference>
<sequence>MRRYTITVNDTTRVIDVEAVGADVFRVQLDGRLIDVTLDDHRDLAHSAVTPAVTPRPLGAGGPATAGPAADRGATAVGREPARAAVTPAPGEPPRATGAPAASGSPAPGGGGGRDKMTAPMPGVILTVDVAVGASVRRGDTLMVLEAMKMKNELKAPKDGVVAEIYVTAGHQVKFGETLVRFES</sequence>
<dbReference type="EMBL" id="CP115965">
    <property type="protein sequence ID" value="WZW97602.1"/>
    <property type="molecule type" value="Genomic_DNA"/>
</dbReference>
<reference evidence="4 5" key="1">
    <citation type="journal article" date="2023" name="Environ Microbiome">
        <title>A coral-associated actinobacterium mitigates coral bleaching under heat stress.</title>
        <authorList>
            <person name="Li J."/>
            <person name="Zou Y."/>
            <person name="Li Q."/>
            <person name="Zhang J."/>
            <person name="Bourne D.G."/>
            <person name="Lyu Y."/>
            <person name="Liu C."/>
            <person name="Zhang S."/>
        </authorList>
    </citation>
    <scope>NUCLEOTIDE SEQUENCE [LARGE SCALE GENOMIC DNA]</scope>
    <source>
        <strain evidence="4 5">SCSIO 13291</strain>
    </source>
</reference>
<dbReference type="Pfam" id="PF00364">
    <property type="entry name" value="Biotin_lipoyl"/>
    <property type="match status" value="1"/>
</dbReference>
<dbReference type="PROSITE" id="PS00188">
    <property type="entry name" value="BIOTIN"/>
    <property type="match status" value="1"/>
</dbReference>
<protein>
    <submittedName>
        <fullName evidence="4">Acetyl-CoA carboxylase biotin carboxyl carrier protein subunit</fullName>
    </submittedName>
</protein>
<evidence type="ECO:0000259" key="3">
    <source>
        <dbReference type="PROSITE" id="PS50968"/>
    </source>
</evidence>
<dbReference type="InterPro" id="IPR050709">
    <property type="entry name" value="Biotin_Carboxyl_Carrier/Decarb"/>
</dbReference>
<dbReference type="SUPFAM" id="SSF51230">
    <property type="entry name" value="Single hybrid motif"/>
    <property type="match status" value="1"/>
</dbReference>
<keyword evidence="5" id="KW-1185">Reference proteome</keyword>
<gene>
    <name evidence="4" type="ORF">PCC79_11900</name>
</gene>
<feature type="domain" description="Lipoyl-binding" evidence="3">
    <location>
        <begin position="112"/>
        <end position="183"/>
    </location>
</feature>